<accession>A0AAD1D640</accession>
<feature type="transmembrane region" description="Helical" evidence="5">
    <location>
        <begin position="147"/>
        <end position="173"/>
    </location>
</feature>
<dbReference type="KEGG" id="smic:SmB9_19630"/>
<reference evidence="8 9" key="1">
    <citation type="submission" date="2018-06" db="EMBL/GenBank/DDBJ databases">
        <title>Complete Genome Sequence of the Microcystin-Degrading Bacterium Sphingosinicella microcystinivorans Strain B-9.</title>
        <authorList>
            <person name="Jin H."/>
            <person name="Nishizawa T."/>
            <person name="Guo Y."/>
            <person name="Nishizawa A."/>
            <person name="Park H."/>
            <person name="Kato H."/>
            <person name="Tsuji K."/>
            <person name="Harada K."/>
        </authorList>
    </citation>
    <scope>NUCLEOTIDE SEQUENCE [LARGE SCALE GENOMIC DNA]</scope>
    <source>
        <strain evidence="8 9">B9</strain>
    </source>
</reference>
<dbReference type="GO" id="GO:0140359">
    <property type="term" value="F:ABC-type transporter activity"/>
    <property type="evidence" value="ECO:0007669"/>
    <property type="project" value="InterPro"/>
</dbReference>
<evidence type="ECO:0000256" key="4">
    <source>
        <dbReference type="ARBA" id="ARBA00023136"/>
    </source>
</evidence>
<keyword evidence="5" id="KW-0813">Transport</keyword>
<feature type="transmembrane region" description="Helical" evidence="5">
    <location>
        <begin position="70"/>
        <end position="89"/>
    </location>
</feature>
<evidence type="ECO:0000256" key="6">
    <source>
        <dbReference type="SAM" id="MobiDB-lite"/>
    </source>
</evidence>
<dbReference type="InterPro" id="IPR047817">
    <property type="entry name" value="ABC2_TM_bact-type"/>
</dbReference>
<dbReference type="Proteomes" id="UP000275727">
    <property type="component" value="Chromosome"/>
</dbReference>
<feature type="region of interest" description="Disordered" evidence="6">
    <location>
        <begin position="1"/>
        <end position="36"/>
    </location>
</feature>
<feature type="compositionally biased region" description="Polar residues" evidence="6">
    <location>
        <begin position="1"/>
        <end position="14"/>
    </location>
</feature>
<dbReference type="GO" id="GO:0005886">
    <property type="term" value="C:plasma membrane"/>
    <property type="evidence" value="ECO:0007669"/>
    <property type="project" value="UniProtKB-SubCell"/>
</dbReference>
<evidence type="ECO:0000313" key="9">
    <source>
        <dbReference type="Proteomes" id="UP000275727"/>
    </source>
</evidence>
<keyword evidence="3 5" id="KW-1133">Transmembrane helix</keyword>
<dbReference type="InterPro" id="IPR013525">
    <property type="entry name" value="ABC2_TM"/>
</dbReference>
<sequence length="300" mass="32238">MRGMATATTPTQMHDQLAKPSVAKPAAPVHSEPAHSEPGVPIIGRINWPGLRTLYVKEVRRFFKVQLQTVWAPAITTLLFLAIFTVALGRGNLTVLGVPFNSFLAPGLIVMAMMQNSFANTSSSILIGKVQGTIVDILMPPLSPGELLVSFVAGAVTRAWLVGLAVWGAMVLWPGVSVAIHNPLAVVFYGTMGAVMLGLLGVITGLWADKFDHAAAVTNFVVQPLSLLSGTFYSIDRLAGVWNTASHFNPFFYVIDGFRSGFIGIHDGPVIGGAIALALINTALWTLCYWALRTGWRTRQ</sequence>
<organism evidence="8 9">
    <name type="scientific">Sphingosinicella microcystinivorans</name>
    <dbReference type="NCBI Taxonomy" id="335406"/>
    <lineage>
        <taxon>Bacteria</taxon>
        <taxon>Pseudomonadati</taxon>
        <taxon>Pseudomonadota</taxon>
        <taxon>Alphaproteobacteria</taxon>
        <taxon>Sphingomonadales</taxon>
        <taxon>Sphingosinicellaceae</taxon>
        <taxon>Sphingosinicella</taxon>
    </lineage>
</organism>
<feature type="domain" description="ABC transmembrane type-2" evidence="7">
    <location>
        <begin position="64"/>
        <end position="295"/>
    </location>
</feature>
<name>A0AAD1D640_SPHMI</name>
<proteinExistence type="inferred from homology"/>
<feature type="transmembrane region" description="Helical" evidence="5">
    <location>
        <begin position="185"/>
        <end position="207"/>
    </location>
</feature>
<keyword evidence="2 5" id="KW-0812">Transmembrane</keyword>
<evidence type="ECO:0000256" key="5">
    <source>
        <dbReference type="RuleBase" id="RU361157"/>
    </source>
</evidence>
<dbReference type="PROSITE" id="PS51012">
    <property type="entry name" value="ABC_TM2"/>
    <property type="match status" value="1"/>
</dbReference>
<dbReference type="AlphaFoldDB" id="A0AAD1D640"/>
<feature type="compositionally biased region" description="Low complexity" evidence="6">
    <location>
        <begin position="18"/>
        <end position="29"/>
    </location>
</feature>
<comment type="similarity">
    <text evidence="5">Belongs to the ABC-2 integral membrane protein family.</text>
</comment>
<feature type="transmembrane region" description="Helical" evidence="5">
    <location>
        <begin position="214"/>
        <end position="235"/>
    </location>
</feature>
<dbReference type="PANTHER" id="PTHR43332:SF1">
    <property type="entry name" value="TRANSPORT PERMEASE PROTEIN"/>
    <property type="match status" value="1"/>
</dbReference>
<keyword evidence="5" id="KW-1003">Cell membrane</keyword>
<dbReference type="PANTHER" id="PTHR43332">
    <property type="entry name" value="INNER MEMBRANE TRANSPORT PERMEASE YADH-RELATED"/>
    <property type="match status" value="1"/>
</dbReference>
<evidence type="ECO:0000256" key="1">
    <source>
        <dbReference type="ARBA" id="ARBA00004141"/>
    </source>
</evidence>
<gene>
    <name evidence="8" type="ORF">SmB9_19630</name>
</gene>
<dbReference type="Pfam" id="PF01061">
    <property type="entry name" value="ABC2_membrane"/>
    <property type="match status" value="1"/>
</dbReference>
<comment type="subcellular location">
    <subcellularLocation>
        <location evidence="5">Cell inner membrane</location>
        <topology evidence="5">Multi-pass membrane protein</topology>
    </subcellularLocation>
    <subcellularLocation>
        <location evidence="1">Membrane</location>
        <topology evidence="1">Multi-pass membrane protein</topology>
    </subcellularLocation>
</comment>
<protein>
    <recommendedName>
        <fullName evidence="5">Transport permease protein</fullName>
    </recommendedName>
</protein>
<keyword evidence="4 5" id="KW-0472">Membrane</keyword>
<feature type="transmembrane region" description="Helical" evidence="5">
    <location>
        <begin position="270"/>
        <end position="292"/>
    </location>
</feature>
<comment type="caution">
    <text evidence="5">Lacks conserved residue(s) required for the propagation of feature annotation.</text>
</comment>
<dbReference type="InterPro" id="IPR052522">
    <property type="entry name" value="ABC-2_transport_permease"/>
</dbReference>
<evidence type="ECO:0000259" key="7">
    <source>
        <dbReference type="PROSITE" id="PS51012"/>
    </source>
</evidence>
<evidence type="ECO:0000256" key="3">
    <source>
        <dbReference type="ARBA" id="ARBA00022989"/>
    </source>
</evidence>
<evidence type="ECO:0000256" key="2">
    <source>
        <dbReference type="ARBA" id="ARBA00022692"/>
    </source>
</evidence>
<evidence type="ECO:0000313" key="8">
    <source>
        <dbReference type="EMBL" id="BBE34305.1"/>
    </source>
</evidence>
<dbReference type="EMBL" id="AP018711">
    <property type="protein sequence ID" value="BBE34305.1"/>
    <property type="molecule type" value="Genomic_DNA"/>
</dbReference>